<dbReference type="InterPro" id="IPR013320">
    <property type="entry name" value="ConA-like_dom_sf"/>
</dbReference>
<dbReference type="Gene3D" id="2.60.40.10">
    <property type="entry name" value="Immunoglobulins"/>
    <property type="match status" value="3"/>
</dbReference>
<dbReference type="PANTHER" id="PTHR15031:SF4">
    <property type="entry name" value="CARTILAGE INTERMEDIATE LAYER PROTEIN 1"/>
    <property type="match status" value="1"/>
</dbReference>
<feature type="domain" description="Ig-like" evidence="6">
    <location>
        <begin position="987"/>
        <end position="1070"/>
    </location>
</feature>
<evidence type="ECO:0000259" key="5">
    <source>
        <dbReference type="PROSITE" id="PS50022"/>
    </source>
</evidence>
<feature type="domain" description="Ig-like" evidence="6">
    <location>
        <begin position="889"/>
        <end position="967"/>
    </location>
</feature>
<dbReference type="EnsemblMetazoa" id="XM_038200173.1">
    <property type="protein sequence ID" value="XP_038056101.1"/>
    <property type="gene ID" value="LOC119728100"/>
</dbReference>
<proteinExistence type="predicted"/>
<dbReference type="SMART" id="SM00231">
    <property type="entry name" value="FA58C"/>
    <property type="match status" value="1"/>
</dbReference>
<keyword evidence="4" id="KW-0325">Glycoprotein</keyword>
<organism evidence="7 8">
    <name type="scientific">Patiria miniata</name>
    <name type="common">Bat star</name>
    <name type="synonym">Asterina miniata</name>
    <dbReference type="NCBI Taxonomy" id="46514"/>
    <lineage>
        <taxon>Eukaryota</taxon>
        <taxon>Metazoa</taxon>
        <taxon>Echinodermata</taxon>
        <taxon>Eleutherozoa</taxon>
        <taxon>Asterozoa</taxon>
        <taxon>Asteroidea</taxon>
        <taxon>Valvatacea</taxon>
        <taxon>Valvatida</taxon>
        <taxon>Asterinidae</taxon>
        <taxon>Patiria</taxon>
    </lineage>
</organism>
<comment type="subcellular location">
    <subcellularLocation>
        <location evidence="1">Secreted</location>
    </subcellularLocation>
</comment>
<dbReference type="InterPro" id="IPR000421">
    <property type="entry name" value="FA58C"/>
</dbReference>
<feature type="domain" description="Ig-like" evidence="6">
    <location>
        <begin position="340"/>
        <end position="421"/>
    </location>
</feature>
<dbReference type="Pfam" id="PF13385">
    <property type="entry name" value="Laminin_G_3"/>
    <property type="match status" value="1"/>
</dbReference>
<evidence type="ECO:0000256" key="4">
    <source>
        <dbReference type="ARBA" id="ARBA00023180"/>
    </source>
</evidence>
<evidence type="ECO:0000256" key="2">
    <source>
        <dbReference type="ARBA" id="ARBA00022525"/>
    </source>
</evidence>
<evidence type="ECO:0000313" key="7">
    <source>
        <dbReference type="EnsemblMetazoa" id="XP_038056101.1"/>
    </source>
</evidence>
<dbReference type="OMA" id="TECERAI"/>
<dbReference type="Gene3D" id="2.60.120.260">
    <property type="entry name" value="Galactose-binding domain-like"/>
    <property type="match status" value="1"/>
</dbReference>
<name>A0A913ZYF7_PATMI</name>
<dbReference type="SUPFAM" id="SSF48726">
    <property type="entry name" value="Immunoglobulin"/>
    <property type="match status" value="4"/>
</dbReference>
<feature type="domain" description="Ig-like" evidence="6">
    <location>
        <begin position="1191"/>
        <end position="1272"/>
    </location>
</feature>
<dbReference type="PANTHER" id="PTHR15031">
    <property type="entry name" value="CARTILAGE INTERMEDIATE LAYER PROTEIN CLIP"/>
    <property type="match status" value="1"/>
</dbReference>
<dbReference type="OrthoDB" id="9929167at2759"/>
<dbReference type="SMART" id="SM00409">
    <property type="entry name" value="IG"/>
    <property type="match status" value="4"/>
</dbReference>
<dbReference type="SMART" id="SM00408">
    <property type="entry name" value="IGc2"/>
    <property type="match status" value="3"/>
</dbReference>
<dbReference type="Gene3D" id="2.60.120.200">
    <property type="match status" value="1"/>
</dbReference>
<dbReference type="PROSITE" id="PS50022">
    <property type="entry name" value="FA58C_3"/>
    <property type="match status" value="1"/>
</dbReference>
<evidence type="ECO:0000313" key="8">
    <source>
        <dbReference type="Proteomes" id="UP000887568"/>
    </source>
</evidence>
<dbReference type="GeneID" id="119728100"/>
<dbReference type="InterPro" id="IPR003598">
    <property type="entry name" value="Ig_sub2"/>
</dbReference>
<dbReference type="InterPro" id="IPR039675">
    <property type="entry name" value="CILP1/CILP2"/>
</dbReference>
<dbReference type="InterPro" id="IPR025155">
    <property type="entry name" value="WxxW_domain"/>
</dbReference>
<dbReference type="Pfam" id="PF00754">
    <property type="entry name" value="F5_F8_type_C"/>
    <property type="match status" value="1"/>
</dbReference>
<feature type="domain" description="Ig-like" evidence="6">
    <location>
        <begin position="600"/>
        <end position="717"/>
    </location>
</feature>
<dbReference type="PROSITE" id="PS50835">
    <property type="entry name" value="IG_LIKE"/>
    <property type="match status" value="6"/>
</dbReference>
<dbReference type="InterPro" id="IPR007110">
    <property type="entry name" value="Ig-like_dom"/>
</dbReference>
<dbReference type="InterPro" id="IPR008979">
    <property type="entry name" value="Galactose-bd-like_sf"/>
</dbReference>
<accession>A0A913ZYF7</accession>
<feature type="domain" description="F5/8 type C" evidence="5">
    <location>
        <begin position="722"/>
        <end position="868"/>
    </location>
</feature>
<evidence type="ECO:0000259" key="6">
    <source>
        <dbReference type="PROSITE" id="PS50835"/>
    </source>
</evidence>
<dbReference type="InterPro" id="IPR003599">
    <property type="entry name" value="Ig_sub"/>
</dbReference>
<dbReference type="GO" id="GO:0005576">
    <property type="term" value="C:extracellular region"/>
    <property type="evidence" value="ECO:0007669"/>
    <property type="project" value="UniProtKB-SubCell"/>
</dbReference>
<dbReference type="SUPFAM" id="SSF49785">
    <property type="entry name" value="Galactose-binding domain-like"/>
    <property type="match status" value="1"/>
</dbReference>
<dbReference type="Proteomes" id="UP000887568">
    <property type="component" value="Unplaced"/>
</dbReference>
<dbReference type="SUPFAM" id="SSF49899">
    <property type="entry name" value="Concanavalin A-like lectins/glucanases"/>
    <property type="match status" value="1"/>
</dbReference>
<reference evidence="7" key="1">
    <citation type="submission" date="2022-11" db="UniProtKB">
        <authorList>
            <consortium name="EnsemblMetazoa"/>
        </authorList>
    </citation>
    <scope>IDENTIFICATION</scope>
</reference>
<dbReference type="Pfam" id="PF13330">
    <property type="entry name" value="Mucin2_WxxW"/>
    <property type="match status" value="3"/>
</dbReference>
<evidence type="ECO:0000256" key="1">
    <source>
        <dbReference type="ARBA" id="ARBA00004613"/>
    </source>
</evidence>
<sequence>MKQCVFNLPVQPSVCATPTQADCRVRFLHTDHVTAAQTLSTGCSPTGGLLCRDADQAGFVRCLDYEVRFLCPSPIDALPAPHFHWDMSTKASIDADEPVTCGGALSSIYPNTGGMTGTVGGVLTATDSFDSSDHLCAVRNQKSGWVDYGSGNDKCIAEPACCTSGFTVTFWMKNRTPASLGYISIILSAGGQSSKARGMIFYLADYFSFDLRGVPSNAQVWKLNIDGYYPNDQWTHHSFTFEPAVGTNYYKNGTFVGSTNVTLNEGPGTSHFDNVVMFSRNNNPSTWPYPNIDGDFSNFKMFYKNFDDAEVQSAYLQETSESKLLIHYLMKHSHEDSFGVELECLAKAGSPPAIAWHRSDDGTYFESVSSSVDVAIYESLPNSYRRRSVLVVRHLTLASNVTFACEAVDTDTGGSVSKTITIPKRVMYWTPWLNADSTVDGDDRETLIQHQQALDLLCKYPSDIQCRTVYDGISSNETGQILNISCVLSSGLECLGADQGAEHDNSCFDYEVRYQCPEPLYRWTPWYDASDPDGTMEDETLATHMTQAYPDLCSQPIGAECRLKATQQHLIASGYIPEVPYLCNANGFRCQHADNTGSCPDFEVRYRCPDSTALKGISVDSLQQRSHHLDPDLTLTCSATVGHPTLGPLTLEWAWLDTSRPYAAVTIPSGGIVSNVSNSSPSVMTIENFTSSTYANTTLVCIARDGIFVDAKTIQITLPSFCELPLGVSSGKVNVIQITPSTINSSPFKVPGVNGLDPWVPAVSDATQTLDFDLGIDFAITGVAVQGDPDSTPPNNHLQSFGLRQRGNENDPWVSYTDGLGDSVFTTNYSDGSTSFTTLTPNVTTRFLRFQPGAWTGEIMVRVELYGCAVGASTLRILQLTKKYDVIANNVTFTCRAEHYPLPAITWLADGVPIVPLEGALEVSHTTDVFPRVASSLTVIDFHRDNDSVTFTCLARAGVEVEMANISTEYNFQGTVSVSSDPVVFYGSDVIVTCTASGDDIYVMDWGHRAASTSDPFVTVQSSGRFLIATVVDNATSWHSTLTISQFIQSDEAEYACLVNSDTARDTAVVLGRSGLWESWSNATYDETTNSYLLECAVGYPTIEPNVIWVVHNGDGAVQTNNKYQIQNRLVSSSGNLTKISTLTVHHYSYSQDDGAYQCSFTSAVQELNITVEAQYAYRGSITASTTKPIDGQSVHLICIAGDVVDRVYHADWLRVVGNDRIKIENDVTYSVSEDRSGGQFRLNLDINSYSRQEDGDYVCSINNGTEEATVFLSNSLGRWENKSKY</sequence>
<keyword evidence="8" id="KW-1185">Reference proteome</keyword>
<evidence type="ECO:0000256" key="3">
    <source>
        <dbReference type="ARBA" id="ARBA00022729"/>
    </source>
</evidence>
<dbReference type="InterPro" id="IPR013783">
    <property type="entry name" value="Ig-like_fold"/>
</dbReference>
<dbReference type="InterPro" id="IPR036179">
    <property type="entry name" value="Ig-like_dom_sf"/>
</dbReference>
<dbReference type="RefSeq" id="XP_038056101.1">
    <property type="nucleotide sequence ID" value="XM_038200173.1"/>
</dbReference>
<protein>
    <submittedName>
        <fullName evidence="7">Uncharacterized protein</fullName>
    </submittedName>
</protein>
<feature type="domain" description="Ig-like" evidence="6">
    <location>
        <begin position="1094"/>
        <end position="1171"/>
    </location>
</feature>
<keyword evidence="2" id="KW-0964">Secreted</keyword>
<keyword evidence="3" id="KW-0732">Signal</keyword>